<dbReference type="SUPFAM" id="SSF53474">
    <property type="entry name" value="alpha/beta-Hydrolases"/>
    <property type="match status" value="1"/>
</dbReference>
<evidence type="ECO:0000256" key="2">
    <source>
        <dbReference type="ARBA" id="ARBA00022801"/>
    </source>
</evidence>
<dbReference type="Pfam" id="PF00561">
    <property type="entry name" value="Abhydrolase_1"/>
    <property type="match status" value="1"/>
</dbReference>
<dbReference type="GO" id="GO:0004177">
    <property type="term" value="F:aminopeptidase activity"/>
    <property type="evidence" value="ECO:0007669"/>
    <property type="project" value="UniProtKB-KW"/>
</dbReference>
<sequence>MKVPVNAVWSVTALLTTNAFAFLHQRQTGDAFPWASINPSEDLHYHPCYAGFRCARLRVPLDWAAAESTSNRNSSSAWIAFAIISLPASVPETDPSFGGTVIMNPGGPGVSGVATALSLGRAMQRVLKGNKHYELLSFDPRGVGMSTPRADCYRGDNFRRAADALQHAQAVAPLTTYSELGLRIRYAAAEGLGKLCEETLPGSDSIFAHMSTASVARDMLEIVERVEERRNSNRSEGPRLLYWGFSYGTVLGQVFASLFPDRVGRMVLDGIGDVEDLLTGTWKTSTTDAEKAMDQFYQICLDAGPLCPLHKKTDESIGDIRSRVTSLLTSLEQFPLPATYDGRIQLVTSHSIREAIRNALYDPVGQFATLASTIAESLAGNYTRLLGTQSVTQNSACSAPDTADPPSTYTRIGDASVGIFCADTMATAGDRNMSWAESVVDYHANQSISTGEVWSRFLLSCAQWPFAPRFILPVPSGETKWKGSAPLLVVSTRYDPATPLGNAYALSRKYEGSVVVVQESVGHTTFIASRSRCTEHYIRDYFETGNVPANNTVCRPDCVPSIPWVDCPRV</sequence>
<dbReference type="InterPro" id="IPR013595">
    <property type="entry name" value="Pept_S33_TAP-like_C"/>
</dbReference>
<dbReference type="InterPro" id="IPR051601">
    <property type="entry name" value="Serine_prot/Carboxylest_S33"/>
</dbReference>
<comment type="caution">
    <text evidence="6">The sequence shown here is derived from an EMBL/GenBank/DDBJ whole genome shotgun (WGS) entry which is preliminary data.</text>
</comment>
<feature type="chain" id="PRO_5045045044" evidence="3">
    <location>
        <begin position="22"/>
        <end position="570"/>
    </location>
</feature>
<feature type="domain" description="AB hydrolase-1" evidence="4">
    <location>
        <begin position="100"/>
        <end position="277"/>
    </location>
</feature>
<dbReference type="RefSeq" id="XP_070917039.1">
    <property type="nucleotide sequence ID" value="XM_071060938.1"/>
</dbReference>
<evidence type="ECO:0000313" key="7">
    <source>
        <dbReference type="Proteomes" id="UP001628179"/>
    </source>
</evidence>
<protein>
    <submittedName>
        <fullName evidence="6">Tripeptidyl aminopeptidase</fullName>
    </submittedName>
</protein>
<dbReference type="InterPro" id="IPR029058">
    <property type="entry name" value="AB_hydrolase_fold"/>
</dbReference>
<dbReference type="Pfam" id="PF08386">
    <property type="entry name" value="Abhydrolase_4"/>
    <property type="match status" value="1"/>
</dbReference>
<keyword evidence="6" id="KW-0031">Aminopeptidase</keyword>
<keyword evidence="7" id="KW-1185">Reference proteome</keyword>
<dbReference type="EMBL" id="BAAFSV010000002">
    <property type="protein sequence ID" value="GAB1315308.1"/>
    <property type="molecule type" value="Genomic_DNA"/>
</dbReference>
<accession>A0ABQ0GC33</accession>
<proteinExistence type="inferred from homology"/>
<dbReference type="InterPro" id="IPR000073">
    <property type="entry name" value="AB_hydrolase_1"/>
</dbReference>
<organism evidence="6 7">
    <name type="scientific">Madurella fahalii</name>
    <dbReference type="NCBI Taxonomy" id="1157608"/>
    <lineage>
        <taxon>Eukaryota</taxon>
        <taxon>Fungi</taxon>
        <taxon>Dikarya</taxon>
        <taxon>Ascomycota</taxon>
        <taxon>Pezizomycotina</taxon>
        <taxon>Sordariomycetes</taxon>
        <taxon>Sordariomycetidae</taxon>
        <taxon>Sordariales</taxon>
        <taxon>Sordariales incertae sedis</taxon>
        <taxon>Madurella</taxon>
    </lineage>
</organism>
<evidence type="ECO:0000313" key="6">
    <source>
        <dbReference type="EMBL" id="GAB1315308.1"/>
    </source>
</evidence>
<dbReference type="PANTHER" id="PTHR43248:SF25">
    <property type="entry name" value="AB HYDROLASE-1 DOMAIN-CONTAINING PROTEIN-RELATED"/>
    <property type="match status" value="1"/>
</dbReference>
<reference evidence="6 7" key="1">
    <citation type="submission" date="2024-09" db="EMBL/GenBank/DDBJ databases">
        <title>Itraconazole resistance in Madurella fahalii resulting from another homologue of gene encoding cytochrome P450 14-alpha sterol demethylase (CYP51).</title>
        <authorList>
            <person name="Yoshioka I."/>
            <person name="Fahal A.H."/>
            <person name="Kaneko S."/>
            <person name="Yaguchi T."/>
        </authorList>
    </citation>
    <scope>NUCLEOTIDE SEQUENCE [LARGE SCALE GENOMIC DNA]</scope>
    <source>
        <strain evidence="6 7">IFM 68171</strain>
    </source>
</reference>
<feature type="signal peptide" evidence="3">
    <location>
        <begin position="1"/>
        <end position="21"/>
    </location>
</feature>
<evidence type="ECO:0000256" key="3">
    <source>
        <dbReference type="SAM" id="SignalP"/>
    </source>
</evidence>
<evidence type="ECO:0000259" key="5">
    <source>
        <dbReference type="Pfam" id="PF08386"/>
    </source>
</evidence>
<name>A0ABQ0GC33_9PEZI</name>
<keyword evidence="6" id="KW-0645">Protease</keyword>
<feature type="domain" description="Peptidase S33 tripeptidyl aminopeptidase-like C-terminal" evidence="5">
    <location>
        <begin position="450"/>
        <end position="554"/>
    </location>
</feature>
<evidence type="ECO:0000259" key="4">
    <source>
        <dbReference type="Pfam" id="PF00561"/>
    </source>
</evidence>
<dbReference type="Gene3D" id="3.40.50.1820">
    <property type="entry name" value="alpha/beta hydrolase"/>
    <property type="match status" value="1"/>
</dbReference>
<evidence type="ECO:0000256" key="1">
    <source>
        <dbReference type="ARBA" id="ARBA00010088"/>
    </source>
</evidence>
<keyword evidence="3" id="KW-0732">Signal</keyword>
<dbReference type="Proteomes" id="UP001628179">
    <property type="component" value="Unassembled WGS sequence"/>
</dbReference>
<keyword evidence="2" id="KW-0378">Hydrolase</keyword>
<dbReference type="PANTHER" id="PTHR43248">
    <property type="entry name" value="2-SUCCINYL-6-HYDROXY-2,4-CYCLOHEXADIENE-1-CARBOXYLATE SYNTHASE"/>
    <property type="match status" value="1"/>
</dbReference>
<gene>
    <name evidence="6" type="ORF">MFIFM68171_05518</name>
</gene>
<dbReference type="GeneID" id="98176261"/>
<comment type="similarity">
    <text evidence="1">Belongs to the peptidase S33 family.</text>
</comment>